<name>A0AAV9X3W5_9PEZI</name>
<dbReference type="Gene3D" id="1.20.120.20">
    <property type="entry name" value="Apolipoprotein"/>
    <property type="match status" value="1"/>
</dbReference>
<dbReference type="Proteomes" id="UP001365542">
    <property type="component" value="Unassembled WGS sequence"/>
</dbReference>
<dbReference type="AlphaFoldDB" id="A0AAV9X3W5"/>
<proteinExistence type="predicted"/>
<gene>
    <name evidence="2" type="ORF">TWF694_002663</name>
</gene>
<accession>A0AAV9X3W5</accession>
<comment type="caution">
    <text evidence="2">The sequence shown here is derived from an EMBL/GenBank/DDBJ whole genome shotgun (WGS) entry which is preliminary data.</text>
</comment>
<protein>
    <recommendedName>
        <fullName evidence="4">LEA domain protein</fullName>
    </recommendedName>
</protein>
<feature type="compositionally biased region" description="Basic and acidic residues" evidence="1">
    <location>
        <begin position="105"/>
        <end position="129"/>
    </location>
</feature>
<evidence type="ECO:0000313" key="2">
    <source>
        <dbReference type="EMBL" id="KAK6533732.1"/>
    </source>
</evidence>
<organism evidence="2 3">
    <name type="scientific">Orbilia ellipsospora</name>
    <dbReference type="NCBI Taxonomy" id="2528407"/>
    <lineage>
        <taxon>Eukaryota</taxon>
        <taxon>Fungi</taxon>
        <taxon>Dikarya</taxon>
        <taxon>Ascomycota</taxon>
        <taxon>Pezizomycotina</taxon>
        <taxon>Orbiliomycetes</taxon>
        <taxon>Orbiliales</taxon>
        <taxon>Orbiliaceae</taxon>
        <taxon>Orbilia</taxon>
    </lineage>
</organism>
<sequence length="135" mass="13977">MSSAILRRTIFTRLPTAAIARPLSTSYPLRKSVTDTVKDTVDTIDKKAGATLAAGIQKTENATEAVKDSVSGAVGAAQDKAPTADEAKGMAKGKASELQGQAKQAHSEAKGKIDEMSGKAKGAFEEAKGKANARM</sequence>
<keyword evidence="3" id="KW-1185">Reference proteome</keyword>
<evidence type="ECO:0000313" key="3">
    <source>
        <dbReference type="Proteomes" id="UP001365542"/>
    </source>
</evidence>
<reference evidence="2 3" key="1">
    <citation type="submission" date="2019-10" db="EMBL/GenBank/DDBJ databases">
        <authorList>
            <person name="Palmer J.M."/>
        </authorList>
    </citation>
    <scope>NUCLEOTIDE SEQUENCE [LARGE SCALE GENOMIC DNA]</scope>
    <source>
        <strain evidence="2 3">TWF694</strain>
    </source>
</reference>
<feature type="region of interest" description="Disordered" evidence="1">
    <location>
        <begin position="72"/>
        <end position="135"/>
    </location>
</feature>
<evidence type="ECO:0000256" key="1">
    <source>
        <dbReference type="SAM" id="MobiDB-lite"/>
    </source>
</evidence>
<evidence type="ECO:0008006" key="4">
    <source>
        <dbReference type="Google" id="ProtNLM"/>
    </source>
</evidence>
<dbReference type="EMBL" id="JAVHJO010000011">
    <property type="protein sequence ID" value="KAK6533732.1"/>
    <property type="molecule type" value="Genomic_DNA"/>
</dbReference>